<protein>
    <submittedName>
        <fullName evidence="2">Uncharacterized protein</fullName>
    </submittedName>
</protein>
<keyword evidence="3" id="KW-1185">Reference proteome</keyword>
<gene>
    <name evidence="2" type="ORF">B9479_001667</name>
</gene>
<organism evidence="2 3">
    <name type="scientific">Cryptococcus floricola</name>
    <dbReference type="NCBI Taxonomy" id="2591691"/>
    <lineage>
        <taxon>Eukaryota</taxon>
        <taxon>Fungi</taxon>
        <taxon>Dikarya</taxon>
        <taxon>Basidiomycota</taxon>
        <taxon>Agaricomycotina</taxon>
        <taxon>Tremellomycetes</taxon>
        <taxon>Tremellales</taxon>
        <taxon>Cryptococcaceae</taxon>
        <taxon>Cryptococcus</taxon>
    </lineage>
</organism>
<evidence type="ECO:0000256" key="1">
    <source>
        <dbReference type="SAM" id="MobiDB-lite"/>
    </source>
</evidence>
<dbReference type="AlphaFoldDB" id="A0A5D3B1Q5"/>
<proteinExistence type="predicted"/>
<comment type="caution">
    <text evidence="2">The sequence shown here is derived from an EMBL/GenBank/DDBJ whole genome shotgun (WGS) entry which is preliminary data.</text>
</comment>
<name>A0A5D3B1Q5_9TREE</name>
<feature type="compositionally biased region" description="Low complexity" evidence="1">
    <location>
        <begin position="1"/>
        <end position="16"/>
    </location>
</feature>
<dbReference type="Proteomes" id="UP000322245">
    <property type="component" value="Unassembled WGS sequence"/>
</dbReference>
<feature type="region of interest" description="Disordered" evidence="1">
    <location>
        <begin position="60"/>
        <end position="80"/>
    </location>
</feature>
<reference evidence="2 3" key="1">
    <citation type="submission" date="2017-05" db="EMBL/GenBank/DDBJ databases">
        <title>The Genome Sequence of Tsuchiyaea wingfieldii DSM 27421.</title>
        <authorList>
            <person name="Cuomo C."/>
            <person name="Passer A."/>
            <person name="Billmyre B."/>
            <person name="Heitman J."/>
        </authorList>
    </citation>
    <scope>NUCLEOTIDE SEQUENCE [LARGE SCALE GENOMIC DNA]</scope>
    <source>
        <strain evidence="2 3">DSM 27421</strain>
    </source>
</reference>
<feature type="region of interest" description="Disordered" evidence="1">
    <location>
        <begin position="1"/>
        <end position="39"/>
    </location>
</feature>
<accession>A0A5D3B1Q5</accession>
<dbReference type="EMBL" id="NIDF01000011">
    <property type="protein sequence ID" value="TYJ57585.1"/>
    <property type="molecule type" value="Genomic_DNA"/>
</dbReference>
<evidence type="ECO:0000313" key="2">
    <source>
        <dbReference type="EMBL" id="TYJ57585.1"/>
    </source>
</evidence>
<evidence type="ECO:0000313" key="3">
    <source>
        <dbReference type="Proteomes" id="UP000322245"/>
    </source>
</evidence>
<feature type="compositionally biased region" description="Polar residues" evidence="1">
    <location>
        <begin position="17"/>
        <end position="35"/>
    </location>
</feature>
<sequence length="80" mass="8746">MAETNTNDSNNAASTTRTFTSNMVPTVPSAQQSRWADSGVEHMARELRDATNTIWVSPENLDAFKPKSSAEPPAVHDDNK</sequence>